<dbReference type="AlphaFoldDB" id="A0A087S929"/>
<dbReference type="SUPFAM" id="SSF53448">
    <property type="entry name" value="Nucleotide-diphospho-sugar transferases"/>
    <property type="match status" value="1"/>
</dbReference>
<keyword evidence="3" id="KW-1185">Reference proteome</keyword>
<accession>A0A087S929</accession>
<dbReference type="Proteomes" id="UP000029384">
    <property type="component" value="Unassembled WGS sequence"/>
</dbReference>
<dbReference type="PANTHER" id="PTHR10859">
    <property type="entry name" value="GLYCOSYL TRANSFERASE"/>
    <property type="match status" value="1"/>
</dbReference>
<dbReference type="GO" id="GO:0004581">
    <property type="term" value="F:dolichyl-phosphate beta-glucosyltransferase activity"/>
    <property type="evidence" value="ECO:0007669"/>
    <property type="project" value="UniProtKB-EC"/>
</dbReference>
<sequence>MTVELDQKFEERKLNVCSLSVVIPVYNQEKEISHSINNIKSVIEKLHLSYEIIVVNDGSTDNTVNELKNLKSSYPLKIISYPKNVGKGYAVKEGILNSKGEFLIFMDGDLEISSDILHEYIVSLQQTDNDIIIGSKYHEQSIIKIPLRRRILSRIFNLLVRTLLPINLMDTQSGLKAGKGDVLRKVFKIMLTKRYAFDVEMLTVSSLFNCKVGELPIKINLNCGFKKKEMYKMFVDLLAISYRFKIIKWYQRQLKQTS</sequence>
<evidence type="ECO:0000313" key="2">
    <source>
        <dbReference type="EMBL" id="KFM22233.1"/>
    </source>
</evidence>
<keyword evidence="2" id="KW-0808">Transferase</keyword>
<keyword evidence="2" id="KW-0328">Glycosyltransferase</keyword>
<dbReference type="InterPro" id="IPR029044">
    <property type="entry name" value="Nucleotide-diphossugar_trans"/>
</dbReference>
<name>A0A087S929_9ARCH</name>
<dbReference type="Pfam" id="PF00535">
    <property type="entry name" value="Glycos_transf_2"/>
    <property type="match status" value="1"/>
</dbReference>
<dbReference type="InterPro" id="IPR001173">
    <property type="entry name" value="Glyco_trans_2-like"/>
</dbReference>
<dbReference type="Gene3D" id="3.90.550.10">
    <property type="entry name" value="Spore Coat Polysaccharide Biosynthesis Protein SpsA, Chain A"/>
    <property type="match status" value="1"/>
</dbReference>
<dbReference type="EC" id="2.4.1.117" evidence="2"/>
<organism evidence="2 3">
    <name type="scientific">Marine Group I thaumarchaeote SCGC AAA799-B03</name>
    <dbReference type="NCBI Taxonomy" id="1502289"/>
    <lineage>
        <taxon>Archaea</taxon>
        <taxon>Nitrososphaerota</taxon>
        <taxon>Marine Group I</taxon>
    </lineage>
</organism>
<feature type="domain" description="Glycosyltransferase 2-like" evidence="1">
    <location>
        <begin position="20"/>
        <end position="187"/>
    </location>
</feature>
<reference evidence="2 3" key="1">
    <citation type="submission" date="2014-06" db="EMBL/GenBank/DDBJ databases">
        <authorList>
            <person name="Ngugi D.K."/>
            <person name="Blom J."/>
            <person name="Alam I."/>
            <person name="Rashid M."/>
            <person name="Baalawi W."/>
            <person name="Zhang G."/>
            <person name="Hikmawan T."/>
            <person name="Guan Y."/>
            <person name="Antunes A."/>
            <person name="Siam R."/>
            <person name="El-Dorry H."/>
            <person name="Bajic V."/>
            <person name="Stingl U."/>
        </authorList>
    </citation>
    <scope>NUCLEOTIDE SEQUENCE [LARGE SCALE GENOMIC DNA]</scope>
    <source>
        <strain evidence="2">SCGC AAA799-B03</strain>
    </source>
</reference>
<dbReference type="GO" id="GO:0006487">
    <property type="term" value="P:protein N-linked glycosylation"/>
    <property type="evidence" value="ECO:0007669"/>
    <property type="project" value="TreeGrafter"/>
</dbReference>
<protein>
    <submittedName>
        <fullName evidence="2">Dolichyl-phosphate beta-glucosyltransferase protein</fullName>
        <ecNumber evidence="2">2.4.1.117</ecNumber>
    </submittedName>
</protein>
<comment type="caution">
    <text evidence="2">The sequence shown here is derived from an EMBL/GenBank/DDBJ whole genome shotgun (WGS) entry which is preliminary data.</text>
</comment>
<dbReference type="PANTHER" id="PTHR10859:SF91">
    <property type="entry name" value="DOLICHYL-PHOSPHATE BETA-GLUCOSYLTRANSFERASE"/>
    <property type="match status" value="1"/>
</dbReference>
<evidence type="ECO:0000259" key="1">
    <source>
        <dbReference type="Pfam" id="PF00535"/>
    </source>
</evidence>
<evidence type="ECO:0000313" key="3">
    <source>
        <dbReference type="Proteomes" id="UP000029384"/>
    </source>
</evidence>
<gene>
    <name evidence="2" type="ORF">AAA799B03_00133</name>
</gene>
<proteinExistence type="predicted"/>
<dbReference type="EMBL" id="JOTA01000002">
    <property type="protein sequence ID" value="KFM22233.1"/>
    <property type="molecule type" value="Genomic_DNA"/>
</dbReference>